<gene>
    <name evidence="10" type="ORF">GCM10011309_04420</name>
</gene>
<feature type="transmembrane region" description="Helical" evidence="9">
    <location>
        <begin position="77"/>
        <end position="104"/>
    </location>
</feature>
<dbReference type="RefSeq" id="WP_189580746.1">
    <property type="nucleotide sequence ID" value="NZ_BMYV01000001.1"/>
</dbReference>
<reference evidence="10 11" key="1">
    <citation type="journal article" date="2014" name="Int. J. Syst. Evol. Microbiol.">
        <title>Complete genome sequence of Corynebacterium casei LMG S-19264T (=DSM 44701T), isolated from a smear-ripened cheese.</title>
        <authorList>
            <consortium name="US DOE Joint Genome Institute (JGI-PGF)"/>
            <person name="Walter F."/>
            <person name="Albersmeier A."/>
            <person name="Kalinowski J."/>
            <person name="Ruckert C."/>
        </authorList>
    </citation>
    <scope>NUCLEOTIDE SEQUENCE [LARGE SCALE GENOMIC DNA]</scope>
    <source>
        <strain evidence="10 11">KCTC 23968</strain>
    </source>
</reference>
<keyword evidence="11" id="KW-1185">Reference proteome</keyword>
<dbReference type="GO" id="GO:0005886">
    <property type="term" value="C:plasma membrane"/>
    <property type="evidence" value="ECO:0007669"/>
    <property type="project" value="TreeGrafter"/>
</dbReference>
<comment type="caution">
    <text evidence="10">The sequence shown here is derived from an EMBL/GenBank/DDBJ whole genome shotgun (WGS) entry which is preliminary data.</text>
</comment>
<evidence type="ECO:0000256" key="7">
    <source>
        <dbReference type="ARBA" id="ARBA00022989"/>
    </source>
</evidence>
<feature type="transmembrane region" description="Helical" evidence="9">
    <location>
        <begin position="116"/>
        <end position="135"/>
    </location>
</feature>
<feature type="transmembrane region" description="Helical" evidence="9">
    <location>
        <begin position="141"/>
        <end position="160"/>
    </location>
</feature>
<dbReference type="PANTHER" id="PTHR30578:SF0">
    <property type="entry name" value="ION-TRANSLOCATING OXIDOREDUCTASE COMPLEX SUBUNIT D"/>
    <property type="match status" value="1"/>
</dbReference>
<keyword evidence="7 9" id="KW-1133">Transmembrane helix</keyword>
<evidence type="ECO:0000313" key="10">
    <source>
        <dbReference type="EMBL" id="GGX58274.1"/>
    </source>
</evidence>
<keyword evidence="3" id="KW-0285">Flavoprotein</keyword>
<keyword evidence="4" id="KW-0288">FMN</keyword>
<sequence>MNIGVKTNAKGGRLRRLFADPRNYQISVLSSLILLGLFRYGLHLPWWHVAGCVGATLTTQFAADKVIKRPFDPRSPLISALSLTLLLRTGSVTLSIAAGVIAIASKYLIRWRGKHIFNPANFGLVLLSLTFGAAWISPGQWGQATLFALLLLALGGVVTGKAKRWDVSLSLLGFYAALVFGRAVWLGDPLAIPIHQMQSGALLIFAFFMISDPKTTPDSRFGRVLFAGLVATVGFSIQFLLFNAAGIILALILCAPLVPFIDHLFPSGRYQWPTQFSLSRKSVTGDSHETLTPAE</sequence>
<dbReference type="PANTHER" id="PTHR30578">
    <property type="entry name" value="ELECTRON TRANSPORT COMPLEX PROTEIN RNFD"/>
    <property type="match status" value="1"/>
</dbReference>
<evidence type="ECO:0000313" key="11">
    <source>
        <dbReference type="Proteomes" id="UP000600865"/>
    </source>
</evidence>
<evidence type="ECO:0000256" key="2">
    <source>
        <dbReference type="ARBA" id="ARBA00022553"/>
    </source>
</evidence>
<dbReference type="EMBL" id="BMYV01000001">
    <property type="protein sequence ID" value="GGX58274.1"/>
    <property type="molecule type" value="Genomic_DNA"/>
</dbReference>
<evidence type="ECO:0000256" key="4">
    <source>
        <dbReference type="ARBA" id="ARBA00022643"/>
    </source>
</evidence>
<protein>
    <submittedName>
        <fullName evidence="10">Uncharacterized protein</fullName>
    </submittedName>
</protein>
<evidence type="ECO:0000256" key="5">
    <source>
        <dbReference type="ARBA" id="ARBA00022692"/>
    </source>
</evidence>
<name>A0A918KCR0_9PROT</name>
<keyword evidence="5 9" id="KW-0812">Transmembrane</keyword>
<evidence type="ECO:0000256" key="3">
    <source>
        <dbReference type="ARBA" id="ARBA00022630"/>
    </source>
</evidence>
<organism evidence="10 11">
    <name type="scientific">Litorimonas cladophorae</name>
    <dbReference type="NCBI Taxonomy" id="1220491"/>
    <lineage>
        <taxon>Bacteria</taxon>
        <taxon>Pseudomonadati</taxon>
        <taxon>Pseudomonadota</taxon>
        <taxon>Alphaproteobacteria</taxon>
        <taxon>Maricaulales</taxon>
        <taxon>Robiginitomaculaceae</taxon>
    </lineage>
</organism>
<proteinExistence type="predicted"/>
<feature type="transmembrane region" description="Helical" evidence="9">
    <location>
        <begin position="23"/>
        <end position="42"/>
    </location>
</feature>
<keyword evidence="1" id="KW-0813">Transport</keyword>
<evidence type="ECO:0000256" key="6">
    <source>
        <dbReference type="ARBA" id="ARBA00022967"/>
    </source>
</evidence>
<dbReference type="AlphaFoldDB" id="A0A918KCR0"/>
<feature type="transmembrane region" description="Helical" evidence="9">
    <location>
        <begin position="247"/>
        <end position="265"/>
    </location>
</feature>
<dbReference type="GO" id="GO:0055085">
    <property type="term" value="P:transmembrane transport"/>
    <property type="evidence" value="ECO:0007669"/>
    <property type="project" value="InterPro"/>
</dbReference>
<keyword evidence="8 9" id="KW-0472">Membrane</keyword>
<evidence type="ECO:0000256" key="9">
    <source>
        <dbReference type="SAM" id="Phobius"/>
    </source>
</evidence>
<accession>A0A918KCR0</accession>
<dbReference type="Proteomes" id="UP000600865">
    <property type="component" value="Unassembled WGS sequence"/>
</dbReference>
<dbReference type="Pfam" id="PF03116">
    <property type="entry name" value="NQR2_RnfD_RnfE"/>
    <property type="match status" value="1"/>
</dbReference>
<evidence type="ECO:0000256" key="1">
    <source>
        <dbReference type="ARBA" id="ARBA00022448"/>
    </source>
</evidence>
<feature type="transmembrane region" description="Helical" evidence="9">
    <location>
        <begin position="191"/>
        <end position="210"/>
    </location>
</feature>
<feature type="transmembrane region" description="Helical" evidence="9">
    <location>
        <begin position="167"/>
        <end position="185"/>
    </location>
</feature>
<keyword evidence="2" id="KW-0597">Phosphoprotein</keyword>
<dbReference type="InterPro" id="IPR004338">
    <property type="entry name" value="NqrB/RnfD"/>
</dbReference>
<evidence type="ECO:0000256" key="8">
    <source>
        <dbReference type="ARBA" id="ARBA00023136"/>
    </source>
</evidence>
<keyword evidence="6" id="KW-1278">Translocase</keyword>